<sequence>MEQFIEWIKQPWPWYVAGPMIGLTVPALLILGNKTFGISSSLRHICAACVPAGIPFFTYNWKKEIWNLLFVLGVAIGGFIATNFLANPETIVVSEATQADLAALGITDFSDLMPADIFSWENMTNAKGLLFFVFGGFLVGFGTRYAGGCTSGHAIMGISSLQWQSVVATTFFMIGGFLMTHVLMEPLMKMVGF</sequence>
<evidence type="ECO:0000313" key="11">
    <source>
        <dbReference type="Proteomes" id="UP000294535"/>
    </source>
</evidence>
<organism evidence="10 11">
    <name type="scientific">Algoriphagus boseongensis</name>
    <dbReference type="NCBI Taxonomy" id="1442587"/>
    <lineage>
        <taxon>Bacteria</taxon>
        <taxon>Pseudomonadati</taxon>
        <taxon>Bacteroidota</taxon>
        <taxon>Cytophagia</taxon>
        <taxon>Cytophagales</taxon>
        <taxon>Cyclobacteriaceae</taxon>
        <taxon>Algoriphagus</taxon>
    </lineage>
</organism>
<evidence type="ECO:0000256" key="1">
    <source>
        <dbReference type="ARBA" id="ARBA00004429"/>
    </source>
</evidence>
<dbReference type="Proteomes" id="UP000294535">
    <property type="component" value="Unassembled WGS sequence"/>
</dbReference>
<comment type="subcellular location">
    <subcellularLocation>
        <location evidence="1">Cell inner membrane</location>
        <topology evidence="1">Multi-pass membrane protein</topology>
    </subcellularLocation>
</comment>
<evidence type="ECO:0000256" key="3">
    <source>
        <dbReference type="ARBA" id="ARBA00022475"/>
    </source>
</evidence>
<keyword evidence="11" id="KW-1185">Reference proteome</keyword>
<reference evidence="10 11" key="1">
    <citation type="submission" date="2019-03" db="EMBL/GenBank/DDBJ databases">
        <title>Genomic Encyclopedia of Type Strains, Phase III (KMG-III): the genomes of soil and plant-associated and newly described type strains.</title>
        <authorList>
            <person name="Whitman W."/>
        </authorList>
    </citation>
    <scope>NUCLEOTIDE SEQUENCE [LARGE SCALE GENOMIC DNA]</scope>
    <source>
        <strain evidence="10 11">CECT 8446</strain>
    </source>
</reference>
<evidence type="ECO:0000256" key="8">
    <source>
        <dbReference type="ARBA" id="ARBA00035655"/>
    </source>
</evidence>
<evidence type="ECO:0000256" key="4">
    <source>
        <dbReference type="ARBA" id="ARBA00022519"/>
    </source>
</evidence>
<evidence type="ECO:0000256" key="6">
    <source>
        <dbReference type="ARBA" id="ARBA00022989"/>
    </source>
</evidence>
<evidence type="ECO:0000256" key="5">
    <source>
        <dbReference type="ARBA" id="ARBA00022692"/>
    </source>
</evidence>
<feature type="transmembrane region" description="Helical" evidence="9">
    <location>
        <begin position="128"/>
        <end position="146"/>
    </location>
</feature>
<evidence type="ECO:0000313" key="10">
    <source>
        <dbReference type="EMBL" id="TDQ18466.1"/>
    </source>
</evidence>
<keyword evidence="7 9" id="KW-0472">Membrane</keyword>
<dbReference type="PANTHER" id="PTHR30574">
    <property type="entry name" value="INNER MEMBRANE PROTEIN YEDE"/>
    <property type="match status" value="1"/>
</dbReference>
<name>A0A4R6T755_9BACT</name>
<feature type="transmembrane region" description="Helical" evidence="9">
    <location>
        <begin position="65"/>
        <end position="86"/>
    </location>
</feature>
<evidence type="ECO:0000256" key="9">
    <source>
        <dbReference type="SAM" id="Phobius"/>
    </source>
</evidence>
<gene>
    <name evidence="10" type="ORF">DFQ04_0268</name>
</gene>
<dbReference type="InterPro" id="IPR007272">
    <property type="entry name" value="Sulf_transp_TsuA/YedE"/>
</dbReference>
<evidence type="ECO:0000256" key="2">
    <source>
        <dbReference type="ARBA" id="ARBA00022448"/>
    </source>
</evidence>
<dbReference type="GO" id="GO:0005886">
    <property type="term" value="C:plasma membrane"/>
    <property type="evidence" value="ECO:0007669"/>
    <property type="project" value="UniProtKB-SubCell"/>
</dbReference>
<dbReference type="EMBL" id="SNYF01000005">
    <property type="protein sequence ID" value="TDQ18466.1"/>
    <property type="molecule type" value="Genomic_DNA"/>
</dbReference>
<feature type="transmembrane region" description="Helical" evidence="9">
    <location>
        <begin position="12"/>
        <end position="30"/>
    </location>
</feature>
<proteinExistence type="inferred from homology"/>
<keyword evidence="2" id="KW-0813">Transport</keyword>
<keyword evidence="5 9" id="KW-0812">Transmembrane</keyword>
<comment type="similarity">
    <text evidence="8">Belongs to the TsuA/YedE (TC 9.B.102) family.</text>
</comment>
<dbReference type="RefSeq" id="WP_133551921.1">
    <property type="nucleotide sequence ID" value="NZ_SNYF01000005.1"/>
</dbReference>
<comment type="caution">
    <text evidence="10">The sequence shown here is derived from an EMBL/GenBank/DDBJ whole genome shotgun (WGS) entry which is preliminary data.</text>
</comment>
<accession>A0A4R6T755</accession>
<feature type="transmembrane region" description="Helical" evidence="9">
    <location>
        <begin position="166"/>
        <end position="184"/>
    </location>
</feature>
<dbReference type="AlphaFoldDB" id="A0A4R6T755"/>
<dbReference type="OrthoDB" id="9814020at2"/>
<evidence type="ECO:0000256" key="7">
    <source>
        <dbReference type="ARBA" id="ARBA00023136"/>
    </source>
</evidence>
<keyword evidence="3" id="KW-1003">Cell membrane</keyword>
<keyword evidence="6 9" id="KW-1133">Transmembrane helix</keyword>
<protein>
    <submittedName>
        <fullName evidence="10">Uncharacterized protein</fullName>
    </submittedName>
</protein>
<keyword evidence="4" id="KW-0997">Cell inner membrane</keyword>
<dbReference type="PANTHER" id="PTHR30574:SF1">
    <property type="entry name" value="SULPHUR TRANSPORT DOMAIN-CONTAINING PROTEIN"/>
    <property type="match status" value="1"/>
</dbReference>
<dbReference type="Pfam" id="PF04143">
    <property type="entry name" value="Sulf_transp"/>
    <property type="match status" value="1"/>
</dbReference>